<evidence type="ECO:0000256" key="1">
    <source>
        <dbReference type="SAM" id="Phobius"/>
    </source>
</evidence>
<dbReference type="KEGG" id="bsb:Bresu_1396"/>
<organism evidence="2 3">
    <name type="scientific">Brevundimonas subvibrioides (strain ATCC 15264 / DSM 4735 / LMG 14903 / NBRC 16000 / CB 81)</name>
    <name type="common">Caulobacter subvibrioides</name>
    <dbReference type="NCBI Taxonomy" id="633149"/>
    <lineage>
        <taxon>Bacteria</taxon>
        <taxon>Pseudomonadati</taxon>
        <taxon>Pseudomonadota</taxon>
        <taxon>Alphaproteobacteria</taxon>
        <taxon>Caulobacterales</taxon>
        <taxon>Caulobacteraceae</taxon>
        <taxon>Brevundimonas</taxon>
    </lineage>
</organism>
<dbReference type="EMBL" id="CP002102">
    <property type="protein sequence ID" value="ADL00708.1"/>
    <property type="molecule type" value="Genomic_DNA"/>
</dbReference>
<name>D9QFZ4_BRESC</name>
<feature type="transmembrane region" description="Helical" evidence="1">
    <location>
        <begin position="15"/>
        <end position="33"/>
    </location>
</feature>
<dbReference type="Proteomes" id="UP000002696">
    <property type="component" value="Chromosome"/>
</dbReference>
<protein>
    <submittedName>
        <fullName evidence="2">Uncharacterized protein</fullName>
    </submittedName>
</protein>
<proteinExistence type="predicted"/>
<sequence>MTDPISRAPWWWPDTRGGALIGLFVLTAAILWWSRPALGQEPSEFFKAIAQAVVLTGFLAAIGFLFNASKGASEANARADEALKLAQKPAE</sequence>
<evidence type="ECO:0000313" key="2">
    <source>
        <dbReference type="EMBL" id="ADL00708.1"/>
    </source>
</evidence>
<gene>
    <name evidence="2" type="ordered locus">Bresu_1396</name>
</gene>
<keyword evidence="3" id="KW-1185">Reference proteome</keyword>
<dbReference type="InParanoid" id="D9QFZ4"/>
<dbReference type="STRING" id="633149.Bresu_1396"/>
<accession>D9QFZ4</accession>
<feature type="transmembrane region" description="Helical" evidence="1">
    <location>
        <begin position="45"/>
        <end position="66"/>
    </location>
</feature>
<dbReference type="RefSeq" id="WP_013268811.1">
    <property type="nucleotide sequence ID" value="NC_014375.1"/>
</dbReference>
<keyword evidence="1" id="KW-1133">Transmembrane helix</keyword>
<keyword evidence="1" id="KW-0812">Transmembrane</keyword>
<dbReference type="HOGENOM" id="CLU_2421190_0_0_5"/>
<dbReference type="AlphaFoldDB" id="D9QFZ4"/>
<reference evidence="3" key="1">
    <citation type="journal article" date="2011" name="J. Bacteriol.">
        <title>Genome sequences of eight morphologically diverse alphaproteobacteria.</title>
        <authorList>
            <consortium name="US DOE Joint Genome Institute"/>
            <person name="Brown P.J."/>
            <person name="Kysela D.T."/>
            <person name="Buechlein A."/>
            <person name="Hemmerich C."/>
            <person name="Brun Y.V."/>
        </authorList>
    </citation>
    <scope>NUCLEOTIDE SEQUENCE [LARGE SCALE GENOMIC DNA]</scope>
    <source>
        <strain evidence="3">ATCC 15264 / DSM 4735 / LMG 14903 / NBRC 16000 / CB 81</strain>
    </source>
</reference>
<evidence type="ECO:0000313" key="3">
    <source>
        <dbReference type="Proteomes" id="UP000002696"/>
    </source>
</evidence>
<keyword evidence="1" id="KW-0472">Membrane</keyword>